<dbReference type="AlphaFoldDB" id="A0ABD3S6L9"/>
<keyword evidence="3" id="KW-1185">Reference proteome</keyword>
<dbReference type="InterPro" id="IPR004252">
    <property type="entry name" value="Probable_transposase_24"/>
</dbReference>
<evidence type="ECO:0000313" key="3">
    <source>
        <dbReference type="Proteomes" id="UP001634393"/>
    </source>
</evidence>
<dbReference type="Pfam" id="PF03004">
    <property type="entry name" value="Transposase_24"/>
    <property type="match status" value="1"/>
</dbReference>
<dbReference type="Proteomes" id="UP001634393">
    <property type="component" value="Unassembled WGS sequence"/>
</dbReference>
<comment type="caution">
    <text evidence="2">The sequence shown here is derived from an EMBL/GenBank/DDBJ whole genome shotgun (WGS) entry which is preliminary data.</text>
</comment>
<gene>
    <name evidence="2" type="ORF">ACJIZ3_006038</name>
</gene>
<feature type="compositionally biased region" description="Polar residues" evidence="1">
    <location>
        <begin position="9"/>
        <end position="37"/>
    </location>
</feature>
<evidence type="ECO:0000256" key="1">
    <source>
        <dbReference type="SAM" id="MobiDB-lite"/>
    </source>
</evidence>
<sequence length="372" mass="42999">MATRGRGKGQQNLEQVQGQHFIQNSQEQSTEIATSQADDIGTSRKEGRGITNGCSVEKQRRRKRVVGDYAKHLKTEARVILKQHAPLQYAHWKDIPLENKRKMWVAMKQKFNLGENPQTREVIDKQLNRQYRNRRSKLHSYYLDNKFKEDIFERPPAGVKLGDWEHLITYFESDEFKKLSDKNSVNRSKLNMRHTCGTKSIAQYCYENRDTETGEEPTHTASWKKTRFSKKKNDWVDPESGRVYDQIGRLQNPVDGDDKEPMSEDEAFIEALGPEKSSRLRGCGDGLKPPSKKGQRIDEELEKENEELKKRAEEDKECMKEMALRIEALESQANNQETQVQAQVQAYLKAQFPALFQSLGETSQTHPPQANV</sequence>
<reference evidence="2 3" key="1">
    <citation type="submission" date="2024-12" db="EMBL/GenBank/DDBJ databases">
        <title>The unique morphological basis and parallel evolutionary history of personate flowers in Penstemon.</title>
        <authorList>
            <person name="Depatie T.H."/>
            <person name="Wessinger C.A."/>
        </authorList>
    </citation>
    <scope>NUCLEOTIDE SEQUENCE [LARGE SCALE GENOMIC DNA]</scope>
    <source>
        <strain evidence="2">WTNN_2</strain>
        <tissue evidence="2">Leaf</tissue>
    </source>
</reference>
<evidence type="ECO:0000313" key="2">
    <source>
        <dbReference type="EMBL" id="KAL3820133.1"/>
    </source>
</evidence>
<accession>A0ABD3S6L9</accession>
<organism evidence="2 3">
    <name type="scientific">Penstemon smallii</name>
    <dbReference type="NCBI Taxonomy" id="265156"/>
    <lineage>
        <taxon>Eukaryota</taxon>
        <taxon>Viridiplantae</taxon>
        <taxon>Streptophyta</taxon>
        <taxon>Embryophyta</taxon>
        <taxon>Tracheophyta</taxon>
        <taxon>Spermatophyta</taxon>
        <taxon>Magnoliopsida</taxon>
        <taxon>eudicotyledons</taxon>
        <taxon>Gunneridae</taxon>
        <taxon>Pentapetalae</taxon>
        <taxon>asterids</taxon>
        <taxon>lamiids</taxon>
        <taxon>Lamiales</taxon>
        <taxon>Plantaginaceae</taxon>
        <taxon>Cheloneae</taxon>
        <taxon>Penstemon</taxon>
    </lineage>
</organism>
<dbReference type="PANTHER" id="PTHR33499">
    <property type="entry name" value="OS12G0282400 PROTEIN-RELATED"/>
    <property type="match status" value="1"/>
</dbReference>
<dbReference type="EMBL" id="JBJXBP010000007">
    <property type="protein sequence ID" value="KAL3820133.1"/>
    <property type="molecule type" value="Genomic_DNA"/>
</dbReference>
<feature type="region of interest" description="Disordered" evidence="1">
    <location>
        <begin position="276"/>
        <end position="314"/>
    </location>
</feature>
<protein>
    <submittedName>
        <fullName evidence="2">Uncharacterized protein</fullName>
    </submittedName>
</protein>
<dbReference type="PANTHER" id="PTHR33499:SF43">
    <property type="entry name" value="TRANSPOSASE, PTTA_EN_SPM, PLANT"/>
    <property type="match status" value="1"/>
</dbReference>
<proteinExistence type="predicted"/>
<name>A0ABD3S6L9_9LAMI</name>
<feature type="region of interest" description="Disordered" evidence="1">
    <location>
        <begin position="1"/>
        <end position="51"/>
    </location>
</feature>